<dbReference type="PANTHER" id="PTHR35358:SF10">
    <property type="entry name" value="PLANT PHOSPHOLIPASE-LIKE PROTEIN"/>
    <property type="match status" value="1"/>
</dbReference>
<keyword evidence="3" id="KW-0472">Membrane</keyword>
<evidence type="ECO:0000256" key="2">
    <source>
        <dbReference type="SAM" id="MobiDB-lite"/>
    </source>
</evidence>
<gene>
    <name evidence="4" type="ORF">KIW84_020728</name>
</gene>
<dbReference type="Proteomes" id="UP001058974">
    <property type="component" value="Chromosome 2"/>
</dbReference>
<feature type="transmembrane region" description="Helical" evidence="3">
    <location>
        <begin position="33"/>
        <end position="54"/>
    </location>
</feature>
<feature type="compositionally biased region" description="Basic residues" evidence="2">
    <location>
        <begin position="1"/>
        <end position="14"/>
    </location>
</feature>
<keyword evidence="3" id="KW-0812">Transmembrane</keyword>
<comment type="caution">
    <text evidence="4">The sequence shown here is derived from an EMBL/GenBank/DDBJ whole genome shotgun (WGS) entry which is preliminary data.</text>
</comment>
<keyword evidence="1" id="KW-0175">Coiled coil</keyword>
<feature type="region of interest" description="Disordered" evidence="2">
    <location>
        <begin position="1"/>
        <end position="26"/>
    </location>
</feature>
<sequence length="395" mass="44258">MAPKKKRARKHKRKTYDDAENASQSESTNLNDAVNLSLINSFFFPYASIIHIMFNLQDYRACMSDSWECPTSARKNLTENSKAVSNLRRSSLRSAAKPIQNGITSAPDDIQQVDDPAETVDSGYKGLDKDSEKKESPSRYLVSCVSSPTLELIPLEKDLEGEITNDNQRKCTLRGGCSSPSYGLKLSEMVAMVGNENGDEVDSEIPSRAEDTVNGYHVKMEFMPILRRIIDKHGDIARNCVTESVRHRSELLEIICGIISDFEKKDVRSIKGSSLKDKIALVDGLRNMKVEVEWLHARLTEVLEANEILMQSSELKQKAAKNRKLVEQSELELEECEAQKKELTEKLKTVCEKETLCKENLARAKDESAATSRVIGFAISKVGRFLNCSMVDALI</sequence>
<proteinExistence type="predicted"/>
<protein>
    <recommendedName>
        <fullName evidence="6">Phospholipase-like protein</fullName>
    </recommendedName>
</protein>
<dbReference type="Pfam" id="PF05278">
    <property type="entry name" value="PEARLI-4"/>
    <property type="match status" value="1"/>
</dbReference>
<feature type="region of interest" description="Disordered" evidence="2">
    <location>
        <begin position="101"/>
        <end position="133"/>
    </location>
</feature>
<accession>A0A9D4YBE7</accession>
<keyword evidence="3" id="KW-1133">Transmembrane helix</keyword>
<evidence type="ECO:0000256" key="3">
    <source>
        <dbReference type="SAM" id="Phobius"/>
    </source>
</evidence>
<dbReference type="InterPro" id="IPR007942">
    <property type="entry name" value="PLipase-like"/>
</dbReference>
<evidence type="ECO:0008006" key="6">
    <source>
        <dbReference type="Google" id="ProtNLM"/>
    </source>
</evidence>
<feature type="coiled-coil region" evidence="1">
    <location>
        <begin position="319"/>
        <end position="353"/>
    </location>
</feature>
<keyword evidence="5" id="KW-1185">Reference proteome</keyword>
<name>A0A9D4YBE7_PEA</name>
<dbReference type="PANTHER" id="PTHR35358">
    <property type="entry name" value="OS06G0711100 PROTEIN"/>
    <property type="match status" value="1"/>
</dbReference>
<dbReference type="EMBL" id="JAMSHJ010000002">
    <property type="protein sequence ID" value="KAI5433546.1"/>
    <property type="molecule type" value="Genomic_DNA"/>
</dbReference>
<evidence type="ECO:0000256" key="1">
    <source>
        <dbReference type="SAM" id="Coils"/>
    </source>
</evidence>
<evidence type="ECO:0000313" key="4">
    <source>
        <dbReference type="EMBL" id="KAI5433546.1"/>
    </source>
</evidence>
<organism evidence="4 5">
    <name type="scientific">Pisum sativum</name>
    <name type="common">Garden pea</name>
    <name type="synonym">Lathyrus oleraceus</name>
    <dbReference type="NCBI Taxonomy" id="3888"/>
    <lineage>
        <taxon>Eukaryota</taxon>
        <taxon>Viridiplantae</taxon>
        <taxon>Streptophyta</taxon>
        <taxon>Embryophyta</taxon>
        <taxon>Tracheophyta</taxon>
        <taxon>Spermatophyta</taxon>
        <taxon>Magnoliopsida</taxon>
        <taxon>eudicotyledons</taxon>
        <taxon>Gunneridae</taxon>
        <taxon>Pentapetalae</taxon>
        <taxon>rosids</taxon>
        <taxon>fabids</taxon>
        <taxon>Fabales</taxon>
        <taxon>Fabaceae</taxon>
        <taxon>Papilionoideae</taxon>
        <taxon>50 kb inversion clade</taxon>
        <taxon>NPAAA clade</taxon>
        <taxon>Hologalegina</taxon>
        <taxon>IRL clade</taxon>
        <taxon>Fabeae</taxon>
        <taxon>Lathyrus</taxon>
    </lineage>
</organism>
<dbReference type="AlphaFoldDB" id="A0A9D4YBE7"/>
<dbReference type="Gramene" id="Psat02G0072800-T1">
    <property type="protein sequence ID" value="KAI5433546.1"/>
    <property type="gene ID" value="KIW84_020728"/>
</dbReference>
<evidence type="ECO:0000313" key="5">
    <source>
        <dbReference type="Proteomes" id="UP001058974"/>
    </source>
</evidence>
<reference evidence="4 5" key="1">
    <citation type="journal article" date="2022" name="Nat. Genet.">
        <title>Improved pea reference genome and pan-genome highlight genomic features and evolutionary characteristics.</title>
        <authorList>
            <person name="Yang T."/>
            <person name="Liu R."/>
            <person name="Luo Y."/>
            <person name="Hu S."/>
            <person name="Wang D."/>
            <person name="Wang C."/>
            <person name="Pandey M.K."/>
            <person name="Ge S."/>
            <person name="Xu Q."/>
            <person name="Li N."/>
            <person name="Li G."/>
            <person name="Huang Y."/>
            <person name="Saxena R.K."/>
            <person name="Ji Y."/>
            <person name="Li M."/>
            <person name="Yan X."/>
            <person name="He Y."/>
            <person name="Liu Y."/>
            <person name="Wang X."/>
            <person name="Xiang C."/>
            <person name="Varshney R.K."/>
            <person name="Ding H."/>
            <person name="Gao S."/>
            <person name="Zong X."/>
        </authorList>
    </citation>
    <scope>NUCLEOTIDE SEQUENCE [LARGE SCALE GENOMIC DNA]</scope>
    <source>
        <strain evidence="4 5">cv. Zhongwan 6</strain>
    </source>
</reference>